<comment type="similarity">
    <text evidence="1">Belongs to the AB hydrolase superfamily. AB hydrolase 2 family.</text>
</comment>
<dbReference type="GeneID" id="31008432"/>
<reference evidence="3 4" key="1">
    <citation type="submission" date="2015-06" db="EMBL/GenBank/DDBJ databases">
        <title>Talaromyces atroroseus IBT 11181 draft genome.</title>
        <authorList>
            <person name="Rasmussen K.B."/>
            <person name="Rasmussen S."/>
            <person name="Petersen B."/>
            <person name="Sicheritz-Ponten T."/>
            <person name="Mortensen U.H."/>
            <person name="Thrane U."/>
        </authorList>
    </citation>
    <scope>NUCLEOTIDE SEQUENCE [LARGE SCALE GENOMIC DNA]</scope>
    <source>
        <strain evidence="3 4">IBT 11181</strain>
    </source>
</reference>
<dbReference type="SUPFAM" id="SSF53474">
    <property type="entry name" value="alpha/beta-Hydrolases"/>
    <property type="match status" value="1"/>
</dbReference>
<dbReference type="EMBL" id="LFMY01000016">
    <property type="protein sequence ID" value="OKL56006.1"/>
    <property type="molecule type" value="Genomic_DNA"/>
</dbReference>
<dbReference type="GO" id="GO:0052689">
    <property type="term" value="F:carboxylic ester hydrolase activity"/>
    <property type="evidence" value="ECO:0007669"/>
    <property type="project" value="TreeGrafter"/>
</dbReference>
<dbReference type="InterPro" id="IPR050565">
    <property type="entry name" value="LYPA1-2/EST-like"/>
</dbReference>
<dbReference type="Pfam" id="PF02230">
    <property type="entry name" value="Abhydrolase_2"/>
    <property type="match status" value="1"/>
</dbReference>
<dbReference type="InterPro" id="IPR003140">
    <property type="entry name" value="PLipase/COase/thioEstase"/>
</dbReference>
<dbReference type="RefSeq" id="XP_020116127.1">
    <property type="nucleotide sequence ID" value="XM_020263780.1"/>
</dbReference>
<gene>
    <name evidence="3" type="ORF">UA08_08676</name>
</gene>
<organism evidence="3 4">
    <name type="scientific">Talaromyces atroroseus</name>
    <dbReference type="NCBI Taxonomy" id="1441469"/>
    <lineage>
        <taxon>Eukaryota</taxon>
        <taxon>Fungi</taxon>
        <taxon>Dikarya</taxon>
        <taxon>Ascomycota</taxon>
        <taxon>Pezizomycotina</taxon>
        <taxon>Eurotiomycetes</taxon>
        <taxon>Eurotiomycetidae</taxon>
        <taxon>Eurotiales</taxon>
        <taxon>Trichocomaceae</taxon>
        <taxon>Talaromyces</taxon>
        <taxon>Talaromyces sect. Trachyspermi</taxon>
    </lineage>
</organism>
<dbReference type="OrthoDB" id="2418081at2759"/>
<sequence length="306" mass="34024">MSNSVFAPRHVYFPANEHKTTVLFLHDRNSTGPELADCLARSLTASGETLYQHFPSTRWVLPSARAKHFYWTAEDRQQLSQINKDNTTEWFHMPSLTDIQLTSSQQLASLQESASYVLRIIDDEIAQVGGDPQKVFLVGIGQGMALGLVVLLCTHHQLGGFIGLNGWMPFAETLSILLKQNQVEEAGGFFKSKFIAVAQQTYLQQAGAAFPSPQPTTAESTVVVPVHVKHIPVFLSHSQKGTGPIKPELGIEALRLIEQMGFSQASWKTYPGRDEGEETNESVFPLDMPEQLRDVIGFFQELRLLS</sequence>
<dbReference type="STRING" id="1441469.A0A225AM54"/>
<evidence type="ECO:0000313" key="4">
    <source>
        <dbReference type="Proteomes" id="UP000214365"/>
    </source>
</evidence>
<dbReference type="Gene3D" id="3.40.50.1820">
    <property type="entry name" value="alpha/beta hydrolase"/>
    <property type="match status" value="1"/>
</dbReference>
<accession>A0A225AM54</accession>
<protein>
    <recommendedName>
        <fullName evidence="2">Phospholipase/carboxylesterase/thioesterase domain-containing protein</fullName>
    </recommendedName>
</protein>
<name>A0A225AM54_TALAT</name>
<dbReference type="AlphaFoldDB" id="A0A225AM54"/>
<evidence type="ECO:0000259" key="2">
    <source>
        <dbReference type="Pfam" id="PF02230"/>
    </source>
</evidence>
<evidence type="ECO:0000256" key="1">
    <source>
        <dbReference type="ARBA" id="ARBA00006499"/>
    </source>
</evidence>
<comment type="caution">
    <text evidence="3">The sequence shown here is derived from an EMBL/GenBank/DDBJ whole genome shotgun (WGS) entry which is preliminary data.</text>
</comment>
<dbReference type="PANTHER" id="PTHR10655:SF63">
    <property type="entry name" value="PHOSPHOLIPASE_CARBOXYLESTERASE_THIOESTERASE DOMAIN-CONTAINING PROTEIN"/>
    <property type="match status" value="1"/>
</dbReference>
<dbReference type="PANTHER" id="PTHR10655">
    <property type="entry name" value="LYSOPHOSPHOLIPASE-RELATED"/>
    <property type="match status" value="1"/>
</dbReference>
<dbReference type="GO" id="GO:0008474">
    <property type="term" value="F:palmitoyl-(protein) hydrolase activity"/>
    <property type="evidence" value="ECO:0007669"/>
    <property type="project" value="TreeGrafter"/>
</dbReference>
<proteinExistence type="inferred from homology"/>
<evidence type="ECO:0000313" key="3">
    <source>
        <dbReference type="EMBL" id="OKL56006.1"/>
    </source>
</evidence>
<dbReference type="Proteomes" id="UP000214365">
    <property type="component" value="Unassembled WGS sequence"/>
</dbReference>
<keyword evidence="4" id="KW-1185">Reference proteome</keyword>
<dbReference type="GO" id="GO:0005737">
    <property type="term" value="C:cytoplasm"/>
    <property type="evidence" value="ECO:0007669"/>
    <property type="project" value="TreeGrafter"/>
</dbReference>
<dbReference type="InterPro" id="IPR029058">
    <property type="entry name" value="AB_hydrolase_fold"/>
</dbReference>
<feature type="domain" description="Phospholipase/carboxylesterase/thioesterase" evidence="2">
    <location>
        <begin position="11"/>
        <end position="175"/>
    </location>
</feature>